<dbReference type="EMBL" id="FQ790338">
    <property type="protein sequence ID" value="CCD51933.1"/>
    <property type="molecule type" value="Genomic_DNA"/>
</dbReference>
<dbReference type="HOGENOM" id="CLU_1864815_0_0_1"/>
<dbReference type="Proteomes" id="UP000008177">
    <property type="component" value="Unplaced contigs"/>
</dbReference>
<organism evidence="1 2">
    <name type="scientific">Botryotinia fuckeliana (strain T4)</name>
    <name type="common">Noble rot fungus</name>
    <name type="synonym">Botrytis cinerea</name>
    <dbReference type="NCBI Taxonomy" id="999810"/>
    <lineage>
        <taxon>Eukaryota</taxon>
        <taxon>Fungi</taxon>
        <taxon>Dikarya</taxon>
        <taxon>Ascomycota</taxon>
        <taxon>Pezizomycotina</taxon>
        <taxon>Leotiomycetes</taxon>
        <taxon>Helotiales</taxon>
        <taxon>Sclerotiniaceae</taxon>
        <taxon>Botrytis</taxon>
    </lineage>
</organism>
<evidence type="ECO:0000313" key="2">
    <source>
        <dbReference type="Proteomes" id="UP000008177"/>
    </source>
</evidence>
<sequence length="137" mass="15860">MDSMSDVPVVTVPNMICNFNIIPPEVKEQMFRPILMDYFAEHPEHQVLGYQNWIMEPCKRIEISENPGLPLKELPAFETALIPDQKLDQDFPPEVRVADPPEEIIEWVTDSSKSSFEYMAWVYLQEKELGLHPNTGQ</sequence>
<accession>G2YJL6</accession>
<name>G2YJL6_BOTF4</name>
<gene>
    <name evidence="1" type="ORF">BofuT4_P084570.1</name>
</gene>
<dbReference type="InParanoid" id="G2YJL6"/>
<protein>
    <submittedName>
        <fullName evidence="1">Uncharacterized protein</fullName>
    </submittedName>
</protein>
<reference evidence="2" key="1">
    <citation type="journal article" date="2011" name="PLoS Genet.">
        <title>Genomic analysis of the necrotrophic fungal pathogens Sclerotinia sclerotiorum and Botrytis cinerea.</title>
        <authorList>
            <person name="Amselem J."/>
            <person name="Cuomo C.A."/>
            <person name="van Kan J.A."/>
            <person name="Viaud M."/>
            <person name="Benito E.P."/>
            <person name="Couloux A."/>
            <person name="Coutinho P.M."/>
            <person name="de Vries R.P."/>
            <person name="Dyer P.S."/>
            <person name="Fillinger S."/>
            <person name="Fournier E."/>
            <person name="Gout L."/>
            <person name="Hahn M."/>
            <person name="Kohn L."/>
            <person name="Lapalu N."/>
            <person name="Plummer K.M."/>
            <person name="Pradier J.M."/>
            <person name="Quevillon E."/>
            <person name="Sharon A."/>
            <person name="Simon A."/>
            <person name="ten Have A."/>
            <person name="Tudzynski B."/>
            <person name="Tudzynski P."/>
            <person name="Wincker P."/>
            <person name="Andrew M."/>
            <person name="Anthouard V."/>
            <person name="Beever R.E."/>
            <person name="Beffa R."/>
            <person name="Benoit I."/>
            <person name="Bouzid O."/>
            <person name="Brault B."/>
            <person name="Chen Z."/>
            <person name="Choquer M."/>
            <person name="Collemare J."/>
            <person name="Cotton P."/>
            <person name="Danchin E.G."/>
            <person name="Da Silva C."/>
            <person name="Gautier A."/>
            <person name="Giraud C."/>
            <person name="Giraud T."/>
            <person name="Gonzalez C."/>
            <person name="Grossetete S."/>
            <person name="Guldener U."/>
            <person name="Henrissat B."/>
            <person name="Howlett B.J."/>
            <person name="Kodira C."/>
            <person name="Kretschmer M."/>
            <person name="Lappartient A."/>
            <person name="Leroch M."/>
            <person name="Levis C."/>
            <person name="Mauceli E."/>
            <person name="Neuveglise C."/>
            <person name="Oeser B."/>
            <person name="Pearson M."/>
            <person name="Poulain J."/>
            <person name="Poussereau N."/>
            <person name="Quesneville H."/>
            <person name="Rascle C."/>
            <person name="Schumacher J."/>
            <person name="Segurens B."/>
            <person name="Sexton A."/>
            <person name="Silva E."/>
            <person name="Sirven C."/>
            <person name="Soanes D.M."/>
            <person name="Talbot N.J."/>
            <person name="Templeton M."/>
            <person name="Yandava C."/>
            <person name="Yarden O."/>
            <person name="Zeng Q."/>
            <person name="Rollins J.A."/>
            <person name="Lebrun M.H."/>
            <person name="Dickman M."/>
        </authorList>
    </citation>
    <scope>NUCLEOTIDE SEQUENCE [LARGE SCALE GENOMIC DNA]</scope>
    <source>
        <strain evidence="2">T4</strain>
    </source>
</reference>
<dbReference type="OrthoDB" id="3509737at2759"/>
<evidence type="ECO:0000313" key="1">
    <source>
        <dbReference type="EMBL" id="CCD51933.1"/>
    </source>
</evidence>
<dbReference type="AlphaFoldDB" id="G2YJL6"/>
<proteinExistence type="predicted"/>